<dbReference type="PANTHER" id="PTHR46476">
    <property type="entry name" value="CHITINASE 2-LIKE"/>
    <property type="match status" value="1"/>
</dbReference>
<feature type="compositionally biased region" description="Polar residues" evidence="5">
    <location>
        <begin position="954"/>
        <end position="969"/>
    </location>
</feature>
<dbReference type="InterPro" id="IPR001223">
    <property type="entry name" value="Glyco_hydro18_cat"/>
</dbReference>
<protein>
    <recommendedName>
        <fullName evidence="6">GH18 domain-containing protein</fullName>
    </recommendedName>
</protein>
<keyword evidence="8" id="KW-1185">Reference proteome</keyword>
<gene>
    <name evidence="7" type="ORF">A4U43_C06F8430</name>
</gene>
<feature type="coiled-coil region" evidence="4">
    <location>
        <begin position="565"/>
        <end position="654"/>
    </location>
</feature>
<evidence type="ECO:0000256" key="2">
    <source>
        <dbReference type="ARBA" id="ARBA00023295"/>
    </source>
</evidence>
<dbReference type="PANTHER" id="PTHR46476:SF8">
    <property type="entry name" value="CHITINASE 2-LIKE"/>
    <property type="match status" value="1"/>
</dbReference>
<evidence type="ECO:0000256" key="1">
    <source>
        <dbReference type="ARBA" id="ARBA00022801"/>
    </source>
</evidence>
<evidence type="ECO:0000313" key="7">
    <source>
        <dbReference type="EMBL" id="ONK66469.1"/>
    </source>
</evidence>
<keyword evidence="1 3" id="KW-0378">Hydrolase</keyword>
<dbReference type="PROSITE" id="PS01095">
    <property type="entry name" value="GH18_1"/>
    <property type="match status" value="1"/>
</dbReference>
<feature type="coiled-coil region" evidence="4">
    <location>
        <begin position="690"/>
        <end position="771"/>
    </location>
</feature>
<proteinExistence type="predicted"/>
<keyword evidence="2 3" id="KW-0326">Glycosidase</keyword>
<feature type="region of interest" description="Disordered" evidence="5">
    <location>
        <begin position="78"/>
        <end position="106"/>
    </location>
</feature>
<dbReference type="AlphaFoldDB" id="A0A5P1ENU3"/>
<keyword evidence="4" id="KW-0175">Coiled coil</keyword>
<evidence type="ECO:0000259" key="6">
    <source>
        <dbReference type="PROSITE" id="PS51910"/>
    </source>
</evidence>
<dbReference type="GO" id="GO:0004553">
    <property type="term" value="F:hydrolase activity, hydrolyzing O-glycosyl compounds"/>
    <property type="evidence" value="ECO:0007669"/>
    <property type="project" value="InterPro"/>
</dbReference>
<dbReference type="Gramene" id="ONK66469">
    <property type="protein sequence ID" value="ONK66469"/>
    <property type="gene ID" value="A4U43_C06F8430"/>
</dbReference>
<dbReference type="SUPFAM" id="SSF51445">
    <property type="entry name" value="(Trans)glycosidases"/>
    <property type="match status" value="1"/>
</dbReference>
<dbReference type="PROSITE" id="PS51910">
    <property type="entry name" value="GH18_2"/>
    <property type="match status" value="1"/>
</dbReference>
<evidence type="ECO:0000256" key="3">
    <source>
        <dbReference type="RuleBase" id="RU000489"/>
    </source>
</evidence>
<reference evidence="8" key="1">
    <citation type="journal article" date="2017" name="Nat. Commun.">
        <title>The asparagus genome sheds light on the origin and evolution of a young Y chromosome.</title>
        <authorList>
            <person name="Harkess A."/>
            <person name="Zhou J."/>
            <person name="Xu C."/>
            <person name="Bowers J.E."/>
            <person name="Van der Hulst R."/>
            <person name="Ayyampalayam S."/>
            <person name="Mercati F."/>
            <person name="Riccardi P."/>
            <person name="McKain M.R."/>
            <person name="Kakrana A."/>
            <person name="Tang H."/>
            <person name="Ray J."/>
            <person name="Groenendijk J."/>
            <person name="Arikit S."/>
            <person name="Mathioni S.M."/>
            <person name="Nakano M."/>
            <person name="Shan H."/>
            <person name="Telgmann-Rauber A."/>
            <person name="Kanno A."/>
            <person name="Yue Z."/>
            <person name="Chen H."/>
            <person name="Li W."/>
            <person name="Chen Y."/>
            <person name="Xu X."/>
            <person name="Zhang Y."/>
            <person name="Luo S."/>
            <person name="Chen H."/>
            <person name="Gao J."/>
            <person name="Mao Z."/>
            <person name="Pires J.C."/>
            <person name="Luo M."/>
            <person name="Kudrna D."/>
            <person name="Wing R.A."/>
            <person name="Meyers B.C."/>
            <person name="Yi K."/>
            <person name="Kong H."/>
            <person name="Lavrijsen P."/>
            <person name="Sunseri F."/>
            <person name="Falavigna A."/>
            <person name="Ye Y."/>
            <person name="Leebens-Mack J.H."/>
            <person name="Chen G."/>
        </authorList>
    </citation>
    <scope>NUCLEOTIDE SEQUENCE [LARGE SCALE GENOMIC DNA]</scope>
    <source>
        <strain evidence="8">cv. DH0086</strain>
    </source>
</reference>
<dbReference type="InterPro" id="IPR000677">
    <property type="entry name" value="Chitinase-like"/>
</dbReference>
<evidence type="ECO:0000313" key="8">
    <source>
        <dbReference type="Proteomes" id="UP000243459"/>
    </source>
</evidence>
<dbReference type="EMBL" id="CM007386">
    <property type="protein sequence ID" value="ONK66469.1"/>
    <property type="molecule type" value="Genomic_DNA"/>
</dbReference>
<dbReference type="GO" id="GO:0005975">
    <property type="term" value="P:carbohydrate metabolic process"/>
    <property type="evidence" value="ECO:0007669"/>
    <property type="project" value="InterPro"/>
</dbReference>
<evidence type="ECO:0000256" key="5">
    <source>
        <dbReference type="SAM" id="MobiDB-lite"/>
    </source>
</evidence>
<feature type="compositionally biased region" description="Low complexity" evidence="5">
    <location>
        <begin position="78"/>
        <end position="97"/>
    </location>
</feature>
<accession>A0A5P1ENU3</accession>
<evidence type="ECO:0000256" key="4">
    <source>
        <dbReference type="SAM" id="Coils"/>
    </source>
</evidence>
<dbReference type="InterPro" id="IPR017853">
    <property type="entry name" value="GH"/>
</dbReference>
<dbReference type="CDD" id="cd06544">
    <property type="entry name" value="GH18_narbonin"/>
    <property type="match status" value="1"/>
</dbReference>
<dbReference type="Pfam" id="PF00704">
    <property type="entry name" value="Glyco_hydro_18"/>
    <property type="match status" value="1"/>
</dbReference>
<sequence length="993" mass="112377">MHRSPGGLLSQNPPPPCSLLPLSLTIGFTLISLSVELLSLSVEDPRVAVEETVDRQLLLRRGPPSAVDLDLNLLQPKISPSSSSLSPSKTPASPSKRPSTDNSSSAVVLLQPSISTSTSYSRRSRRLSGATSSLFREYIGADLDSIRFTDVPINPNVDFHFILSFAIDYTSAVENPEPTNGNFSVFWYTQHLTSFDVSNIKFKHNNVRVAVSLGGDLVTKNQKAFFAPKSTSSWVSKAVTSLTQIVKTYNLDGIDIDYEHFSADPDTFSECIGQLITTLKKDRIISFASIAPFDDDEVRRHYTALWRKYGHVIDYVNFQFYAYDEIKSVDRFLSLYQLQMSEYNGGRILASFATDSEAQGGLRPDKGFFEACQELKSCIDASNLESYIPRKQLKLSLNLNHIAHSGFKVKRNFEFTSKSKYFKVKTDEKSQEFKEEGGGLSSRTNNKRRNMDLLTLDTGLPRFRTIRYLSARLGKVQVKAEAGGKGLKDELHILRSEEALAKIINGTSTTTTTTTTTTHFIGLSPTSKSSEDDGFLLPEFNDLVFKEFEGTPTNLTPKKGESKGEMAMEQEIAQLKNLVLSLRERERSLELQLLEYYGLQEQEAIMRDLESQVKMNTMESKIFSLKIEALQAENQRLQVQLFDCSRTMNELENARSTVKYLKRKLRTDGEEMNEKMTGLQMKISMLQSRVDLDERDHEAFERKLKRLKELEDEAVNLRMLNSELQQENLELSRKLEKSLLEGQESEALEEVRHLREENNKLTKEMEQLQTDRCSDLEELVYLRWVNACLRYEVRNYQAPPGKTVARDLSKTLSPKSEQKAKQLIVEYAHSDADEKRLHPVDSDIDYYSCSSNYTSKSSSSKSKFLRKLKKLVLGKDAHGGNNKASLLTERSRISCSDSEKRTSFSSYSVDDTIGRVSCNSSSPSITESNGSQSLDIQSERHNFNIDRSYSHQTMSSLVERSTGNHQNDLSYDKSTDSPEKIELKKFAEVLRKT</sequence>
<feature type="region of interest" description="Disordered" evidence="5">
    <location>
        <begin position="954"/>
        <end position="977"/>
    </location>
</feature>
<dbReference type="InterPro" id="IPR001579">
    <property type="entry name" value="Glyco_hydro_18_chit_AS"/>
</dbReference>
<dbReference type="Proteomes" id="UP000243459">
    <property type="component" value="Chromosome 6"/>
</dbReference>
<dbReference type="PRINTS" id="PR00551">
    <property type="entry name" value="2SGLOBULIN"/>
</dbReference>
<feature type="domain" description="GH18" evidence="6">
    <location>
        <begin position="133"/>
        <end position="386"/>
    </location>
</feature>
<dbReference type="Gene3D" id="3.20.20.80">
    <property type="entry name" value="Glycosidases"/>
    <property type="match status" value="1"/>
</dbReference>
<name>A0A5P1ENU3_ASPOF</name>
<organism evidence="7 8">
    <name type="scientific">Asparagus officinalis</name>
    <name type="common">Garden asparagus</name>
    <dbReference type="NCBI Taxonomy" id="4686"/>
    <lineage>
        <taxon>Eukaryota</taxon>
        <taxon>Viridiplantae</taxon>
        <taxon>Streptophyta</taxon>
        <taxon>Embryophyta</taxon>
        <taxon>Tracheophyta</taxon>
        <taxon>Spermatophyta</taxon>
        <taxon>Magnoliopsida</taxon>
        <taxon>Liliopsida</taxon>
        <taxon>Asparagales</taxon>
        <taxon>Asparagaceae</taxon>
        <taxon>Asparagoideae</taxon>
        <taxon>Asparagus</taxon>
    </lineage>
</organism>